<dbReference type="SMART" id="SM00448">
    <property type="entry name" value="REC"/>
    <property type="match status" value="1"/>
</dbReference>
<evidence type="ECO:0000256" key="1">
    <source>
        <dbReference type="ARBA" id="ARBA00022553"/>
    </source>
</evidence>
<dbReference type="GO" id="GO:0003677">
    <property type="term" value="F:DNA binding"/>
    <property type="evidence" value="ECO:0007669"/>
    <property type="project" value="UniProtKB-KW"/>
</dbReference>
<evidence type="ECO:0000313" key="7">
    <source>
        <dbReference type="Proteomes" id="UP000321548"/>
    </source>
</evidence>
<evidence type="ECO:0000259" key="5">
    <source>
        <dbReference type="PROSITE" id="PS50110"/>
    </source>
</evidence>
<dbReference type="Gene3D" id="3.40.50.2300">
    <property type="match status" value="1"/>
</dbReference>
<dbReference type="Proteomes" id="UP000321548">
    <property type="component" value="Unassembled WGS sequence"/>
</dbReference>
<evidence type="ECO:0000256" key="3">
    <source>
        <dbReference type="PROSITE-ProRule" id="PRU00169"/>
    </source>
</evidence>
<dbReference type="InterPro" id="IPR011006">
    <property type="entry name" value="CheY-like_superfamily"/>
</dbReference>
<dbReference type="GO" id="GO:0006355">
    <property type="term" value="P:regulation of DNA-templated transcription"/>
    <property type="evidence" value="ECO:0007669"/>
    <property type="project" value="InterPro"/>
</dbReference>
<dbReference type="PROSITE" id="PS00622">
    <property type="entry name" value="HTH_LUXR_1"/>
    <property type="match status" value="1"/>
</dbReference>
<feature type="modified residue" description="4-aspartylphosphate" evidence="3">
    <location>
        <position position="60"/>
    </location>
</feature>
<dbReference type="InterPro" id="IPR001789">
    <property type="entry name" value="Sig_transdc_resp-reg_receiver"/>
</dbReference>
<evidence type="ECO:0000259" key="4">
    <source>
        <dbReference type="PROSITE" id="PS50043"/>
    </source>
</evidence>
<dbReference type="InterPro" id="IPR000792">
    <property type="entry name" value="Tscrpt_reg_LuxR_C"/>
</dbReference>
<dbReference type="PROSITE" id="PS50110">
    <property type="entry name" value="RESPONSE_REGULATORY"/>
    <property type="match status" value="1"/>
</dbReference>
<dbReference type="PRINTS" id="PR00038">
    <property type="entry name" value="HTHLUXR"/>
</dbReference>
<dbReference type="CDD" id="cd06170">
    <property type="entry name" value="LuxR_C_like"/>
    <property type="match status" value="1"/>
</dbReference>
<reference evidence="6 7" key="1">
    <citation type="submission" date="2019-06" db="EMBL/GenBank/DDBJ databases">
        <title>Quisquiliibacterium sp. nov., isolated from a maize field.</title>
        <authorList>
            <person name="Lin S.-Y."/>
            <person name="Tsai C.-F."/>
            <person name="Young C.-C."/>
        </authorList>
    </citation>
    <scope>NUCLEOTIDE SEQUENCE [LARGE SCALE GENOMIC DNA]</scope>
    <source>
        <strain evidence="6 7">CC-CFT501</strain>
    </source>
</reference>
<feature type="domain" description="Response regulatory" evidence="5">
    <location>
        <begin position="9"/>
        <end position="125"/>
    </location>
</feature>
<dbReference type="AlphaFoldDB" id="A0A5C8NXP1"/>
<sequence length="219" mass="23944">MKVENQSVRVVLADDHYVVRSGVRALLASMAGLEIVGEASNGRELIDIVERTDPGLVITDLSMPEMDGMRAIAELRARHPKLKILAISMYDTPDFVQGALRNGANGYVMKDATPTELGFAVESVLAGESYLSPKVSGQLVESLRGDRGADIPLTDRQREVLVMIARGYSTKEIAFELGLSPKTVEVHRARLMERLGISDVAGLTLYAVRKRLVDPENPQ</sequence>
<dbReference type="CDD" id="cd17535">
    <property type="entry name" value="REC_NarL-like"/>
    <property type="match status" value="1"/>
</dbReference>
<keyword evidence="7" id="KW-1185">Reference proteome</keyword>
<dbReference type="InterPro" id="IPR058245">
    <property type="entry name" value="NreC/VraR/RcsB-like_REC"/>
</dbReference>
<dbReference type="PANTHER" id="PTHR43214:SF43">
    <property type="entry name" value="TWO-COMPONENT RESPONSE REGULATOR"/>
    <property type="match status" value="1"/>
</dbReference>
<evidence type="ECO:0000313" key="6">
    <source>
        <dbReference type="EMBL" id="TXL66003.1"/>
    </source>
</evidence>
<proteinExistence type="predicted"/>
<dbReference type="Pfam" id="PF00072">
    <property type="entry name" value="Response_reg"/>
    <property type="match status" value="1"/>
</dbReference>
<feature type="domain" description="HTH luxR-type" evidence="4">
    <location>
        <begin position="146"/>
        <end position="211"/>
    </location>
</feature>
<comment type="caution">
    <text evidence="6">The sequence shown here is derived from an EMBL/GenBank/DDBJ whole genome shotgun (WGS) entry which is preliminary data.</text>
</comment>
<dbReference type="SUPFAM" id="SSF46894">
    <property type="entry name" value="C-terminal effector domain of the bipartite response regulators"/>
    <property type="match status" value="1"/>
</dbReference>
<dbReference type="Pfam" id="PF00196">
    <property type="entry name" value="GerE"/>
    <property type="match status" value="1"/>
</dbReference>
<dbReference type="SUPFAM" id="SSF52172">
    <property type="entry name" value="CheY-like"/>
    <property type="match status" value="1"/>
</dbReference>
<dbReference type="PROSITE" id="PS50043">
    <property type="entry name" value="HTH_LUXR_2"/>
    <property type="match status" value="1"/>
</dbReference>
<dbReference type="RefSeq" id="WP_147703917.1">
    <property type="nucleotide sequence ID" value="NZ_VDUY01000003.1"/>
</dbReference>
<accession>A0A5C8NXP1</accession>
<dbReference type="InterPro" id="IPR016032">
    <property type="entry name" value="Sig_transdc_resp-reg_C-effctor"/>
</dbReference>
<gene>
    <name evidence="6" type="ORF">FHP08_07960</name>
</gene>
<name>A0A5C8NXP1_9BURK</name>
<dbReference type="EMBL" id="VDUY01000003">
    <property type="protein sequence ID" value="TXL66003.1"/>
    <property type="molecule type" value="Genomic_DNA"/>
</dbReference>
<keyword evidence="2" id="KW-0238">DNA-binding</keyword>
<dbReference type="OrthoDB" id="9780593at2"/>
<dbReference type="GO" id="GO:0000160">
    <property type="term" value="P:phosphorelay signal transduction system"/>
    <property type="evidence" value="ECO:0007669"/>
    <property type="project" value="InterPro"/>
</dbReference>
<keyword evidence="1 3" id="KW-0597">Phosphoprotein</keyword>
<evidence type="ECO:0000256" key="2">
    <source>
        <dbReference type="ARBA" id="ARBA00023125"/>
    </source>
</evidence>
<dbReference type="PANTHER" id="PTHR43214">
    <property type="entry name" value="TWO-COMPONENT RESPONSE REGULATOR"/>
    <property type="match status" value="1"/>
</dbReference>
<protein>
    <submittedName>
        <fullName evidence="6">Response regulator transcription factor</fullName>
    </submittedName>
</protein>
<dbReference type="SMART" id="SM00421">
    <property type="entry name" value="HTH_LUXR"/>
    <property type="match status" value="1"/>
</dbReference>
<dbReference type="InterPro" id="IPR039420">
    <property type="entry name" value="WalR-like"/>
</dbReference>
<organism evidence="6 7">
    <name type="scientific">Zeimonas arvi</name>
    <dbReference type="NCBI Taxonomy" id="2498847"/>
    <lineage>
        <taxon>Bacteria</taxon>
        <taxon>Pseudomonadati</taxon>
        <taxon>Pseudomonadota</taxon>
        <taxon>Betaproteobacteria</taxon>
        <taxon>Burkholderiales</taxon>
        <taxon>Burkholderiaceae</taxon>
        <taxon>Zeimonas</taxon>
    </lineage>
</organism>